<keyword evidence="3" id="KW-1185">Reference proteome</keyword>
<sequence length="211" mass="23803">MDSSSDNAGKGYVPNTKLQTTREAVADDNHMEAGAIRPSQDAQEQHRLRPDPEPKEEPKPNLHSKPCMLCQTPRDVLIRCQIDNTAKWYLICTGKCWQSVSGGKVEGSLDHPHYKYGGMWKNKHEVASAKIKGKAKEKNSRGAYIKSPEHRRWGHNTKGKNRKDKIDIFDAGTVQDNSRSESDDGDFDHESIIDERAEAFETTLDTQKSIK</sequence>
<accession>A0ABR4PDH8</accession>
<evidence type="ECO:0000313" key="2">
    <source>
        <dbReference type="EMBL" id="KAL3421362.1"/>
    </source>
</evidence>
<feature type="region of interest" description="Disordered" evidence="1">
    <location>
        <begin position="1"/>
        <end position="65"/>
    </location>
</feature>
<dbReference type="Proteomes" id="UP001629113">
    <property type="component" value="Unassembled WGS sequence"/>
</dbReference>
<evidence type="ECO:0000313" key="3">
    <source>
        <dbReference type="Proteomes" id="UP001629113"/>
    </source>
</evidence>
<proteinExistence type="predicted"/>
<comment type="caution">
    <text evidence="2">The sequence shown here is derived from an EMBL/GenBank/DDBJ whole genome shotgun (WGS) entry which is preliminary data.</text>
</comment>
<feature type="compositionally biased region" description="Basic and acidic residues" evidence="1">
    <location>
        <begin position="43"/>
        <end position="60"/>
    </location>
</feature>
<feature type="compositionally biased region" description="Basic and acidic residues" evidence="1">
    <location>
        <begin position="178"/>
        <end position="192"/>
    </location>
</feature>
<evidence type="ECO:0000256" key="1">
    <source>
        <dbReference type="SAM" id="MobiDB-lite"/>
    </source>
</evidence>
<name>A0ABR4PDH8_9HELO</name>
<reference evidence="2 3" key="1">
    <citation type="submission" date="2024-06" db="EMBL/GenBank/DDBJ databases">
        <title>Complete genome of Phlyctema vagabunda strain 19-DSS-EL-015.</title>
        <authorList>
            <person name="Fiorenzani C."/>
        </authorList>
    </citation>
    <scope>NUCLEOTIDE SEQUENCE [LARGE SCALE GENOMIC DNA]</scope>
    <source>
        <strain evidence="2 3">19-DSS-EL-015</strain>
    </source>
</reference>
<dbReference type="EMBL" id="JBFCZG010000006">
    <property type="protein sequence ID" value="KAL3421362.1"/>
    <property type="molecule type" value="Genomic_DNA"/>
</dbReference>
<feature type="compositionally biased region" description="Basic residues" evidence="1">
    <location>
        <begin position="152"/>
        <end position="163"/>
    </location>
</feature>
<gene>
    <name evidence="2" type="ORF">PVAG01_07807</name>
</gene>
<feature type="region of interest" description="Disordered" evidence="1">
    <location>
        <begin position="133"/>
        <end position="192"/>
    </location>
</feature>
<protein>
    <submittedName>
        <fullName evidence="2">Uncharacterized protein</fullName>
    </submittedName>
</protein>
<organism evidence="2 3">
    <name type="scientific">Phlyctema vagabunda</name>
    <dbReference type="NCBI Taxonomy" id="108571"/>
    <lineage>
        <taxon>Eukaryota</taxon>
        <taxon>Fungi</taxon>
        <taxon>Dikarya</taxon>
        <taxon>Ascomycota</taxon>
        <taxon>Pezizomycotina</taxon>
        <taxon>Leotiomycetes</taxon>
        <taxon>Helotiales</taxon>
        <taxon>Dermateaceae</taxon>
        <taxon>Phlyctema</taxon>
    </lineage>
</organism>